<dbReference type="CDD" id="cd00093">
    <property type="entry name" value="HTH_XRE"/>
    <property type="match status" value="1"/>
</dbReference>
<dbReference type="InterPro" id="IPR010982">
    <property type="entry name" value="Lambda_DNA-bd_dom_sf"/>
</dbReference>
<evidence type="ECO:0000313" key="2">
    <source>
        <dbReference type="EMBL" id="MFC5834622.1"/>
    </source>
</evidence>
<dbReference type="RefSeq" id="WP_379524035.1">
    <property type="nucleotide sequence ID" value="NZ_JBHSPA010000113.1"/>
</dbReference>
<accession>A0ABW1DAM1</accession>
<feature type="domain" description="HTH cro/C1-type" evidence="1">
    <location>
        <begin position="10"/>
        <end position="67"/>
    </location>
</feature>
<dbReference type="EMBL" id="JBHSPA010000113">
    <property type="protein sequence ID" value="MFC5834622.1"/>
    <property type="molecule type" value="Genomic_DNA"/>
</dbReference>
<dbReference type="Proteomes" id="UP001596058">
    <property type="component" value="Unassembled WGS sequence"/>
</dbReference>
<dbReference type="InterPro" id="IPR043917">
    <property type="entry name" value="DUF5753"/>
</dbReference>
<dbReference type="Pfam" id="PF13560">
    <property type="entry name" value="HTH_31"/>
    <property type="match status" value="1"/>
</dbReference>
<organism evidence="2 3">
    <name type="scientific">Nonomuraea insulae</name>
    <dbReference type="NCBI Taxonomy" id="1616787"/>
    <lineage>
        <taxon>Bacteria</taxon>
        <taxon>Bacillati</taxon>
        <taxon>Actinomycetota</taxon>
        <taxon>Actinomycetes</taxon>
        <taxon>Streptosporangiales</taxon>
        <taxon>Streptosporangiaceae</taxon>
        <taxon>Nonomuraea</taxon>
    </lineage>
</organism>
<protein>
    <submittedName>
        <fullName evidence="2">Scr1 family TA system antitoxin-like transcriptional regulator</fullName>
    </submittedName>
</protein>
<dbReference type="SMART" id="SM00530">
    <property type="entry name" value="HTH_XRE"/>
    <property type="match status" value="1"/>
</dbReference>
<evidence type="ECO:0000313" key="3">
    <source>
        <dbReference type="Proteomes" id="UP001596058"/>
    </source>
</evidence>
<dbReference type="Gene3D" id="1.10.260.40">
    <property type="entry name" value="lambda repressor-like DNA-binding domains"/>
    <property type="match status" value="1"/>
</dbReference>
<dbReference type="Pfam" id="PF19054">
    <property type="entry name" value="DUF5753"/>
    <property type="match status" value="1"/>
</dbReference>
<sequence>MQLSVVAARLSSLRAGCGLSMKSAAQAAGLNTSTIFRIEHGLVAPREGTVRTLLELYGEGEHTPRLLSLLREERVPGWYDAPGVPLGLSAFVELEDQAQVIYTYGPGQVPPLLQTQAYALSAAVAVSPAHHEGPGHEGAVRAAGLVAVRQRVLDRHRGPHLWAVIDRPSLLDPPLARPEDRLAQIDALTLAAKQPHIAVQISRPVAETGYLYQGPPFTLLRFPERDRPDVLVLHLLHAPIVVEDRRRVEEHQQAFARLSLSAYPVDATSDVLDGLRSTLPS</sequence>
<comment type="caution">
    <text evidence="2">The sequence shown here is derived from an EMBL/GenBank/DDBJ whole genome shotgun (WGS) entry which is preliminary data.</text>
</comment>
<name>A0ABW1DAM1_9ACTN</name>
<dbReference type="SUPFAM" id="SSF47413">
    <property type="entry name" value="lambda repressor-like DNA-binding domains"/>
    <property type="match status" value="1"/>
</dbReference>
<keyword evidence="3" id="KW-1185">Reference proteome</keyword>
<reference evidence="3" key="1">
    <citation type="journal article" date="2019" name="Int. J. Syst. Evol. Microbiol.">
        <title>The Global Catalogue of Microorganisms (GCM) 10K type strain sequencing project: providing services to taxonomists for standard genome sequencing and annotation.</title>
        <authorList>
            <consortium name="The Broad Institute Genomics Platform"/>
            <consortium name="The Broad Institute Genome Sequencing Center for Infectious Disease"/>
            <person name="Wu L."/>
            <person name="Ma J."/>
        </authorList>
    </citation>
    <scope>NUCLEOTIDE SEQUENCE [LARGE SCALE GENOMIC DNA]</scope>
    <source>
        <strain evidence="3">CCUG 53903</strain>
    </source>
</reference>
<dbReference type="PROSITE" id="PS50943">
    <property type="entry name" value="HTH_CROC1"/>
    <property type="match status" value="1"/>
</dbReference>
<gene>
    <name evidence="2" type="ORF">ACFPZ3_63190</name>
</gene>
<dbReference type="InterPro" id="IPR001387">
    <property type="entry name" value="Cro/C1-type_HTH"/>
</dbReference>
<proteinExistence type="predicted"/>
<evidence type="ECO:0000259" key="1">
    <source>
        <dbReference type="PROSITE" id="PS50943"/>
    </source>
</evidence>